<dbReference type="SUPFAM" id="SSF55658">
    <property type="entry name" value="L9 N-domain-like"/>
    <property type="match status" value="1"/>
</dbReference>
<dbReference type="AlphaFoldDB" id="A0A7D4PZT6"/>
<dbReference type="EMBL" id="CP054056">
    <property type="protein sequence ID" value="QKJ25885.1"/>
    <property type="molecule type" value="Genomic_DNA"/>
</dbReference>
<dbReference type="InterPro" id="IPR020069">
    <property type="entry name" value="Ribosomal_bL9_C"/>
</dbReference>
<organism evidence="9 10">
    <name type="scientific">Aquiluna borgnonia</name>
    <dbReference type="NCBI Taxonomy" id="2499157"/>
    <lineage>
        <taxon>Bacteria</taxon>
        <taxon>Bacillati</taxon>
        <taxon>Actinomycetota</taxon>
        <taxon>Actinomycetes</taxon>
        <taxon>Micrococcales</taxon>
        <taxon>Microbacteriaceae</taxon>
        <taxon>Luna cluster</taxon>
        <taxon>Luna-1 subcluster</taxon>
        <taxon>Aquiluna</taxon>
    </lineage>
</organism>
<evidence type="ECO:0000256" key="4">
    <source>
        <dbReference type="ARBA" id="ARBA00022980"/>
    </source>
</evidence>
<evidence type="ECO:0000256" key="1">
    <source>
        <dbReference type="ARBA" id="ARBA00010605"/>
    </source>
</evidence>
<gene>
    <name evidence="7 9" type="primary">rplI</name>
    <name evidence="9" type="ORF">HRU87_07005</name>
</gene>
<keyword evidence="5 7" id="KW-0687">Ribonucleoprotein</keyword>
<evidence type="ECO:0000256" key="7">
    <source>
        <dbReference type="HAMAP-Rule" id="MF_00503"/>
    </source>
</evidence>
<dbReference type="PANTHER" id="PTHR21368">
    <property type="entry name" value="50S RIBOSOMAL PROTEIN L9"/>
    <property type="match status" value="1"/>
</dbReference>
<dbReference type="Pfam" id="PF01281">
    <property type="entry name" value="Ribosomal_L9_N"/>
    <property type="match status" value="1"/>
</dbReference>
<keyword evidence="10" id="KW-1185">Reference proteome</keyword>
<dbReference type="SUPFAM" id="SSF55653">
    <property type="entry name" value="Ribosomal protein L9 C-domain"/>
    <property type="match status" value="1"/>
</dbReference>
<comment type="function">
    <text evidence="7">Binds to the 23S rRNA.</text>
</comment>
<dbReference type="NCBIfam" id="TIGR00158">
    <property type="entry name" value="L9"/>
    <property type="match status" value="1"/>
</dbReference>
<evidence type="ECO:0000256" key="6">
    <source>
        <dbReference type="ARBA" id="ARBA00035292"/>
    </source>
</evidence>
<protein>
    <recommendedName>
        <fullName evidence="6 7">Large ribosomal subunit protein bL9</fullName>
    </recommendedName>
</protein>
<evidence type="ECO:0000256" key="3">
    <source>
        <dbReference type="ARBA" id="ARBA00022884"/>
    </source>
</evidence>
<dbReference type="InterPro" id="IPR000244">
    <property type="entry name" value="Ribosomal_bL9"/>
</dbReference>
<dbReference type="GO" id="GO:0005840">
    <property type="term" value="C:ribosome"/>
    <property type="evidence" value="ECO:0007669"/>
    <property type="project" value="UniProtKB-KW"/>
</dbReference>
<dbReference type="GO" id="GO:1990904">
    <property type="term" value="C:ribonucleoprotein complex"/>
    <property type="evidence" value="ECO:0007669"/>
    <property type="project" value="UniProtKB-KW"/>
</dbReference>
<keyword evidence="2 7" id="KW-0699">rRNA-binding</keyword>
<dbReference type="InterPro" id="IPR036935">
    <property type="entry name" value="Ribosomal_bL9_N_sf"/>
</dbReference>
<keyword evidence="3 7" id="KW-0694">RNA-binding</keyword>
<sequence length="150" mass="15901">MSKLILTNEVSGLGSAGDVVEVKDGYARNFLIPNGLAVVWSKGGEKQVTSIRAARQAREIASEEDAKAVKAKLEEKPIRIAVKAGTNGRLFGAVKTTDIAEAVVALGITGVDKRKIELSSQIRTLGEYEATVRVTGDLVAQLKLQVVAAK</sequence>
<evidence type="ECO:0000256" key="2">
    <source>
        <dbReference type="ARBA" id="ARBA00022730"/>
    </source>
</evidence>
<reference evidence="9 10" key="1">
    <citation type="submission" date="2020-05" db="EMBL/GenBank/DDBJ databases">
        <title>Aquirufa sp. strain 15G-AUS-rot a new Aquirufa species.</title>
        <authorList>
            <person name="Pitt A."/>
            <person name="Hahn M.W."/>
        </authorList>
    </citation>
    <scope>NUCLEOTIDE SEQUENCE [LARGE SCALE GENOMIC DNA]</scope>
    <source>
        <strain evidence="9 10">15G-AUS-rot</strain>
    </source>
</reference>
<dbReference type="GO" id="GO:0019843">
    <property type="term" value="F:rRNA binding"/>
    <property type="evidence" value="ECO:0007669"/>
    <property type="project" value="UniProtKB-UniRule"/>
</dbReference>
<dbReference type="KEGG" id="aqg:HRU87_07005"/>
<evidence type="ECO:0000259" key="8">
    <source>
        <dbReference type="PROSITE" id="PS00651"/>
    </source>
</evidence>
<comment type="similarity">
    <text evidence="1 7">Belongs to the bacterial ribosomal protein bL9 family.</text>
</comment>
<dbReference type="RefSeq" id="WP_173494181.1">
    <property type="nucleotide sequence ID" value="NZ_CP054056.1"/>
</dbReference>
<dbReference type="InterPro" id="IPR036791">
    <property type="entry name" value="Ribosomal_bL9_C_sf"/>
</dbReference>
<dbReference type="InterPro" id="IPR020594">
    <property type="entry name" value="Ribosomal_bL9_bac/chp"/>
</dbReference>
<evidence type="ECO:0000313" key="10">
    <source>
        <dbReference type="Proteomes" id="UP000501003"/>
    </source>
</evidence>
<dbReference type="Proteomes" id="UP000501003">
    <property type="component" value="Chromosome"/>
</dbReference>
<keyword evidence="4 7" id="KW-0689">Ribosomal protein</keyword>
<dbReference type="HAMAP" id="MF_00503">
    <property type="entry name" value="Ribosomal_bL9"/>
    <property type="match status" value="1"/>
</dbReference>
<dbReference type="Pfam" id="PF03948">
    <property type="entry name" value="Ribosomal_L9_C"/>
    <property type="match status" value="1"/>
</dbReference>
<dbReference type="InterPro" id="IPR009027">
    <property type="entry name" value="Ribosomal_bL9/RNase_H1_N"/>
</dbReference>
<dbReference type="InterPro" id="IPR020070">
    <property type="entry name" value="Ribosomal_bL9_N"/>
</dbReference>
<feature type="domain" description="Ribosomal protein L9" evidence="8">
    <location>
        <begin position="14"/>
        <end position="41"/>
    </location>
</feature>
<accession>A0A7D4PZT6</accession>
<evidence type="ECO:0000313" key="9">
    <source>
        <dbReference type="EMBL" id="QKJ25885.1"/>
    </source>
</evidence>
<proteinExistence type="inferred from homology"/>
<dbReference type="GO" id="GO:0003735">
    <property type="term" value="F:structural constituent of ribosome"/>
    <property type="evidence" value="ECO:0007669"/>
    <property type="project" value="InterPro"/>
</dbReference>
<dbReference type="GO" id="GO:0006412">
    <property type="term" value="P:translation"/>
    <property type="evidence" value="ECO:0007669"/>
    <property type="project" value="UniProtKB-UniRule"/>
</dbReference>
<name>A0A7D4PZT6_9MICO</name>
<evidence type="ECO:0000256" key="5">
    <source>
        <dbReference type="ARBA" id="ARBA00023274"/>
    </source>
</evidence>
<dbReference type="Gene3D" id="3.10.430.100">
    <property type="entry name" value="Ribosomal protein L9, C-terminal domain"/>
    <property type="match status" value="1"/>
</dbReference>
<dbReference type="Gene3D" id="3.40.5.10">
    <property type="entry name" value="Ribosomal protein L9, N-terminal domain"/>
    <property type="match status" value="1"/>
</dbReference>
<dbReference type="FunFam" id="3.40.5.10:FF:000003">
    <property type="entry name" value="50S ribosomal protein L9"/>
    <property type="match status" value="1"/>
</dbReference>
<dbReference type="PROSITE" id="PS00651">
    <property type="entry name" value="RIBOSOMAL_L9"/>
    <property type="match status" value="1"/>
</dbReference>